<evidence type="ECO:0000256" key="1">
    <source>
        <dbReference type="SAM" id="MobiDB-lite"/>
    </source>
</evidence>
<reference evidence="2 3" key="1">
    <citation type="submission" date="2019-08" db="EMBL/GenBank/DDBJ databases">
        <title>Actinomadura sp. nov. CYP1-5 isolated from mountain soil.</title>
        <authorList>
            <person name="Songsumanus A."/>
            <person name="Kuncharoen N."/>
            <person name="Kudo T."/>
            <person name="Yuki M."/>
            <person name="Igarashi Y."/>
            <person name="Tanasupawat S."/>
        </authorList>
    </citation>
    <scope>NUCLEOTIDE SEQUENCE [LARGE SCALE GENOMIC DNA]</scope>
    <source>
        <strain evidence="2 3">GKU157</strain>
    </source>
</reference>
<dbReference type="Proteomes" id="UP000322634">
    <property type="component" value="Unassembled WGS sequence"/>
</dbReference>
<organism evidence="2 3">
    <name type="scientific">Actinomadura syzygii</name>
    <dbReference type="NCBI Taxonomy" id="1427538"/>
    <lineage>
        <taxon>Bacteria</taxon>
        <taxon>Bacillati</taxon>
        <taxon>Actinomycetota</taxon>
        <taxon>Actinomycetes</taxon>
        <taxon>Streptosporangiales</taxon>
        <taxon>Thermomonosporaceae</taxon>
        <taxon>Actinomadura</taxon>
    </lineage>
</organism>
<proteinExistence type="predicted"/>
<sequence>MGRERYWNGHASTDHSRTRHRTPQSPPTEDAPHTPAPSPPEPPSQGPMHLPPGAAQVEAGRDWAGVSIGVALVRGSPLGRLRRCAHRPSGLTSDLSGRPCGFDLPLGRLAQ</sequence>
<dbReference type="AlphaFoldDB" id="A0A5D0TPK4"/>
<accession>A0A5D0TPK4</accession>
<evidence type="ECO:0000313" key="2">
    <source>
        <dbReference type="EMBL" id="TYC08221.1"/>
    </source>
</evidence>
<protein>
    <submittedName>
        <fullName evidence="2">Uncharacterized protein</fullName>
    </submittedName>
</protein>
<keyword evidence="3" id="KW-1185">Reference proteome</keyword>
<evidence type="ECO:0000313" key="3">
    <source>
        <dbReference type="Proteomes" id="UP000322634"/>
    </source>
</evidence>
<feature type="compositionally biased region" description="Pro residues" evidence="1">
    <location>
        <begin position="34"/>
        <end position="45"/>
    </location>
</feature>
<comment type="caution">
    <text evidence="2">The sequence shown here is derived from an EMBL/GenBank/DDBJ whole genome shotgun (WGS) entry which is preliminary data.</text>
</comment>
<feature type="region of interest" description="Disordered" evidence="1">
    <location>
        <begin position="1"/>
        <end position="58"/>
    </location>
</feature>
<dbReference type="EMBL" id="VSFF01000017">
    <property type="protein sequence ID" value="TYC08221.1"/>
    <property type="molecule type" value="Genomic_DNA"/>
</dbReference>
<name>A0A5D0TPK4_9ACTN</name>
<gene>
    <name evidence="2" type="ORF">FXF65_38585</name>
</gene>
<feature type="compositionally biased region" description="Basic and acidic residues" evidence="1">
    <location>
        <begin position="1"/>
        <end position="16"/>
    </location>
</feature>